<dbReference type="OrthoDB" id="6195901at2"/>
<proteinExistence type="predicted"/>
<dbReference type="InterPro" id="IPR051531">
    <property type="entry name" value="N-acetyltransferase"/>
</dbReference>
<feature type="domain" description="N-acetyltransferase" evidence="1">
    <location>
        <begin position="8"/>
        <end position="156"/>
    </location>
</feature>
<evidence type="ECO:0000313" key="3">
    <source>
        <dbReference type="Proteomes" id="UP000321822"/>
    </source>
</evidence>
<evidence type="ECO:0000313" key="2">
    <source>
        <dbReference type="EMBL" id="TWX64752.1"/>
    </source>
</evidence>
<evidence type="ECO:0000259" key="1">
    <source>
        <dbReference type="Pfam" id="PF13302"/>
    </source>
</evidence>
<dbReference type="Gene3D" id="3.40.630.30">
    <property type="match status" value="1"/>
</dbReference>
<dbReference type="InterPro" id="IPR016181">
    <property type="entry name" value="Acyl_CoA_acyltransferase"/>
</dbReference>
<dbReference type="AlphaFoldDB" id="A0A5C6Q7P9"/>
<protein>
    <submittedName>
        <fullName evidence="2">GNAT family N-acetyltransferase</fullName>
    </submittedName>
</protein>
<dbReference type="SUPFAM" id="SSF55729">
    <property type="entry name" value="Acyl-CoA N-acyltransferases (Nat)"/>
    <property type="match status" value="1"/>
</dbReference>
<organism evidence="2 3">
    <name type="scientific">Colwellia demingiae</name>
    <dbReference type="NCBI Taxonomy" id="89401"/>
    <lineage>
        <taxon>Bacteria</taxon>
        <taxon>Pseudomonadati</taxon>
        <taxon>Pseudomonadota</taxon>
        <taxon>Gammaproteobacteria</taxon>
        <taxon>Alteromonadales</taxon>
        <taxon>Colwelliaceae</taxon>
        <taxon>Colwellia</taxon>
    </lineage>
</organism>
<dbReference type="GO" id="GO:0016747">
    <property type="term" value="F:acyltransferase activity, transferring groups other than amino-acyl groups"/>
    <property type="evidence" value="ECO:0007669"/>
    <property type="project" value="InterPro"/>
</dbReference>
<dbReference type="Proteomes" id="UP000321822">
    <property type="component" value="Unassembled WGS sequence"/>
</dbReference>
<dbReference type="PANTHER" id="PTHR43792">
    <property type="entry name" value="GNAT FAMILY, PUTATIVE (AFU_ORTHOLOGUE AFUA_3G00765)-RELATED-RELATED"/>
    <property type="match status" value="1"/>
</dbReference>
<name>A0A5C6Q7P9_9GAMM</name>
<keyword evidence="3" id="KW-1185">Reference proteome</keyword>
<sequence length="194" mass="22125">MHAFTTERLLIRPLISEDEYFYCYQYTDKKMMRIVGEPLTQEQASVAFHRALKANNLEQDTVRTWAIVDKKANDIIGTQALSWLAARQATKPSISPIEQVEIGIMLATKANGKLLPEEAVSAIMEYGFKQLNIGRINAFYANKNRATQRILKKIGYIFEPSLQDNTTNDGYQYFDQNQWSSVIITQLFSAATCK</sequence>
<dbReference type="EMBL" id="VOLT01000012">
    <property type="protein sequence ID" value="TWX64752.1"/>
    <property type="molecule type" value="Genomic_DNA"/>
</dbReference>
<dbReference type="Pfam" id="PF13302">
    <property type="entry name" value="Acetyltransf_3"/>
    <property type="match status" value="1"/>
</dbReference>
<dbReference type="RefSeq" id="WP_146790732.1">
    <property type="nucleotide sequence ID" value="NZ_VOLT01000012.1"/>
</dbReference>
<accession>A0A5C6Q7P9</accession>
<dbReference type="PANTHER" id="PTHR43792:SF1">
    <property type="entry name" value="N-ACETYLTRANSFERASE DOMAIN-CONTAINING PROTEIN"/>
    <property type="match status" value="1"/>
</dbReference>
<comment type="caution">
    <text evidence="2">The sequence shown here is derived from an EMBL/GenBank/DDBJ whole genome shotgun (WGS) entry which is preliminary data.</text>
</comment>
<dbReference type="InterPro" id="IPR000182">
    <property type="entry name" value="GNAT_dom"/>
</dbReference>
<gene>
    <name evidence="2" type="ORF">ESZ36_18810</name>
</gene>
<reference evidence="2 3" key="1">
    <citation type="submission" date="2019-07" db="EMBL/GenBank/DDBJ databases">
        <title>Genomes of sea-ice associated Colwellia species.</title>
        <authorList>
            <person name="Bowman J.P."/>
        </authorList>
    </citation>
    <scope>NUCLEOTIDE SEQUENCE [LARGE SCALE GENOMIC DNA]</scope>
    <source>
        <strain evidence="2 3">ACAM 459</strain>
    </source>
</reference>
<keyword evidence="2" id="KW-0808">Transferase</keyword>